<organism evidence="9">
    <name type="scientific">Capitella teleta</name>
    <name type="common">Polychaete worm</name>
    <dbReference type="NCBI Taxonomy" id="283909"/>
    <lineage>
        <taxon>Eukaryota</taxon>
        <taxon>Metazoa</taxon>
        <taxon>Spiralia</taxon>
        <taxon>Lophotrochozoa</taxon>
        <taxon>Annelida</taxon>
        <taxon>Polychaeta</taxon>
        <taxon>Sedentaria</taxon>
        <taxon>Scolecida</taxon>
        <taxon>Capitellidae</taxon>
        <taxon>Capitella</taxon>
    </lineage>
</organism>
<dbReference type="PRINTS" id="PR00010">
    <property type="entry name" value="EGFBLOOD"/>
</dbReference>
<feature type="domain" description="EGF-like" evidence="8">
    <location>
        <begin position="92"/>
        <end position="128"/>
    </location>
</feature>
<dbReference type="Proteomes" id="UP000014760">
    <property type="component" value="Unassembled WGS sequence"/>
</dbReference>
<evidence type="ECO:0000256" key="6">
    <source>
        <dbReference type="PROSITE-ProRule" id="PRU00076"/>
    </source>
</evidence>
<name>R7TTQ2_CAPTE</name>
<dbReference type="AlphaFoldDB" id="R7TTQ2"/>
<reference evidence="11" key="1">
    <citation type="submission" date="2012-12" db="EMBL/GenBank/DDBJ databases">
        <authorList>
            <person name="Hellsten U."/>
            <person name="Grimwood J."/>
            <person name="Chapman J.A."/>
            <person name="Shapiro H."/>
            <person name="Aerts A."/>
            <person name="Otillar R.P."/>
            <person name="Terry A.Y."/>
            <person name="Boore J.L."/>
            <person name="Simakov O."/>
            <person name="Marletaz F."/>
            <person name="Cho S.-J."/>
            <person name="Edsinger-Gonzales E."/>
            <person name="Havlak P."/>
            <person name="Kuo D.-H."/>
            <person name="Larsson T."/>
            <person name="Lv J."/>
            <person name="Arendt D."/>
            <person name="Savage R."/>
            <person name="Osoegawa K."/>
            <person name="de Jong P."/>
            <person name="Lindberg D.R."/>
            <person name="Seaver E.C."/>
            <person name="Weisblat D.A."/>
            <person name="Putnam N.H."/>
            <person name="Grigoriev I.V."/>
            <person name="Rokhsar D.S."/>
        </authorList>
    </citation>
    <scope>NUCLEOTIDE SEQUENCE</scope>
    <source>
        <strain evidence="11">I ESC-2004</strain>
    </source>
</reference>
<evidence type="ECO:0000256" key="1">
    <source>
        <dbReference type="ARBA" id="ARBA00022536"/>
    </source>
</evidence>
<comment type="caution">
    <text evidence="6">Lacks conserved residue(s) required for the propagation of feature annotation.</text>
</comment>
<evidence type="ECO:0000256" key="3">
    <source>
        <dbReference type="ARBA" id="ARBA00022737"/>
    </source>
</evidence>
<dbReference type="SMART" id="SM00181">
    <property type="entry name" value="EGF"/>
    <property type="match status" value="1"/>
</dbReference>
<feature type="signal peptide" evidence="7">
    <location>
        <begin position="1"/>
        <end position="21"/>
    </location>
</feature>
<accession>R7TTQ2</accession>
<dbReference type="Gene3D" id="2.10.25.10">
    <property type="entry name" value="Laminin"/>
    <property type="match status" value="1"/>
</dbReference>
<evidence type="ECO:0000256" key="2">
    <source>
        <dbReference type="ARBA" id="ARBA00022729"/>
    </source>
</evidence>
<reference evidence="9 11" key="2">
    <citation type="journal article" date="2013" name="Nature">
        <title>Insights into bilaterian evolution from three spiralian genomes.</title>
        <authorList>
            <person name="Simakov O."/>
            <person name="Marletaz F."/>
            <person name="Cho S.J."/>
            <person name="Edsinger-Gonzales E."/>
            <person name="Havlak P."/>
            <person name="Hellsten U."/>
            <person name="Kuo D.H."/>
            <person name="Larsson T."/>
            <person name="Lv J."/>
            <person name="Arendt D."/>
            <person name="Savage R."/>
            <person name="Osoegawa K."/>
            <person name="de Jong P."/>
            <person name="Grimwood J."/>
            <person name="Chapman J.A."/>
            <person name="Shapiro H."/>
            <person name="Aerts A."/>
            <person name="Otillar R.P."/>
            <person name="Terry A.Y."/>
            <person name="Boore J.L."/>
            <person name="Grigoriev I.V."/>
            <person name="Lindberg D.R."/>
            <person name="Seaver E.C."/>
            <person name="Weisblat D.A."/>
            <person name="Putnam N.H."/>
            <person name="Rokhsar D.S."/>
        </authorList>
    </citation>
    <scope>NUCLEOTIDE SEQUENCE</scope>
    <source>
        <strain evidence="9 11">I ESC-2004</strain>
    </source>
</reference>
<dbReference type="InterPro" id="IPR000742">
    <property type="entry name" value="EGF"/>
</dbReference>
<proteinExistence type="predicted"/>
<evidence type="ECO:0000259" key="8">
    <source>
        <dbReference type="PROSITE" id="PS50026"/>
    </source>
</evidence>
<keyword evidence="11" id="KW-1185">Reference proteome</keyword>
<evidence type="ECO:0000313" key="10">
    <source>
        <dbReference type="EnsemblMetazoa" id="CapteP193014"/>
    </source>
</evidence>
<dbReference type="GO" id="GO:0005509">
    <property type="term" value="F:calcium ion binding"/>
    <property type="evidence" value="ECO:0007669"/>
    <property type="project" value="InterPro"/>
</dbReference>
<dbReference type="SUPFAM" id="SSF57196">
    <property type="entry name" value="EGF/Laminin"/>
    <property type="match status" value="1"/>
</dbReference>
<evidence type="ECO:0000256" key="5">
    <source>
        <dbReference type="ARBA" id="ARBA00023180"/>
    </source>
</evidence>
<gene>
    <name evidence="9" type="ORF">CAPTEDRAFT_193014</name>
</gene>
<dbReference type="SMART" id="SM00179">
    <property type="entry name" value="EGF_CA"/>
    <property type="match status" value="1"/>
</dbReference>
<evidence type="ECO:0000256" key="4">
    <source>
        <dbReference type="ARBA" id="ARBA00023157"/>
    </source>
</evidence>
<dbReference type="EnsemblMetazoa" id="CapteT193014">
    <property type="protein sequence ID" value="CapteP193014"/>
    <property type="gene ID" value="CapteG193014"/>
</dbReference>
<dbReference type="PROSITE" id="PS00022">
    <property type="entry name" value="EGF_1"/>
    <property type="match status" value="1"/>
</dbReference>
<keyword evidence="3" id="KW-0677">Repeat</keyword>
<feature type="chain" id="PRO_5008787341" description="EGF-like domain-containing protein" evidence="7">
    <location>
        <begin position="22"/>
        <end position="128"/>
    </location>
</feature>
<protein>
    <recommendedName>
        <fullName evidence="8">EGF-like domain-containing protein</fullName>
    </recommendedName>
</protein>
<sequence length="128" mass="13892">MKTLYLGTALVVLAWCSGALGAPSFETSGFSCDLNNNPCQGPDSPGTCNFHFEHEEPDMFVQCREMGTKCFEMSCPINQFWIHEKCTCAIEHANPCVPNPCENGGTCESSGNGFTCTCKPGWMGETCD</sequence>
<dbReference type="STRING" id="283909.R7TTQ2"/>
<reference evidence="10" key="3">
    <citation type="submission" date="2015-06" db="UniProtKB">
        <authorList>
            <consortium name="EnsemblMetazoa"/>
        </authorList>
    </citation>
    <scope>IDENTIFICATION</scope>
</reference>
<keyword evidence="4 6" id="KW-1015">Disulfide bond</keyword>
<dbReference type="Pfam" id="PF00008">
    <property type="entry name" value="EGF"/>
    <property type="match status" value="1"/>
</dbReference>
<dbReference type="PROSITE" id="PS01186">
    <property type="entry name" value="EGF_2"/>
    <property type="match status" value="1"/>
</dbReference>
<keyword evidence="2 7" id="KW-0732">Signal</keyword>
<dbReference type="EMBL" id="AMQN01002538">
    <property type="status" value="NOT_ANNOTATED_CDS"/>
    <property type="molecule type" value="Genomic_DNA"/>
</dbReference>
<dbReference type="PROSITE" id="PS50026">
    <property type="entry name" value="EGF_3"/>
    <property type="match status" value="1"/>
</dbReference>
<dbReference type="CDD" id="cd00054">
    <property type="entry name" value="EGF_CA"/>
    <property type="match status" value="1"/>
</dbReference>
<keyword evidence="5" id="KW-0325">Glycoprotein</keyword>
<dbReference type="EMBL" id="KB309449">
    <property type="protein sequence ID" value="ELT94385.1"/>
    <property type="molecule type" value="Genomic_DNA"/>
</dbReference>
<dbReference type="OrthoDB" id="430340at2759"/>
<evidence type="ECO:0000313" key="9">
    <source>
        <dbReference type="EMBL" id="ELT94385.1"/>
    </source>
</evidence>
<keyword evidence="1 6" id="KW-0245">EGF-like domain</keyword>
<dbReference type="FunFam" id="2.10.25.10:FF:000321">
    <property type="entry name" value="Protein delta homolog 1"/>
    <property type="match status" value="1"/>
</dbReference>
<evidence type="ECO:0000313" key="11">
    <source>
        <dbReference type="Proteomes" id="UP000014760"/>
    </source>
</evidence>
<dbReference type="InterPro" id="IPR001881">
    <property type="entry name" value="EGF-like_Ca-bd_dom"/>
</dbReference>
<evidence type="ECO:0000256" key="7">
    <source>
        <dbReference type="SAM" id="SignalP"/>
    </source>
</evidence>
<feature type="non-terminal residue" evidence="9">
    <location>
        <position position="128"/>
    </location>
</feature>
<feature type="disulfide bond" evidence="6">
    <location>
        <begin position="118"/>
        <end position="127"/>
    </location>
</feature>
<dbReference type="HOGENOM" id="CLU_1965012_0_0_1"/>